<dbReference type="GO" id="GO:0035999">
    <property type="term" value="P:tetrahydrofolate interconversion"/>
    <property type="evidence" value="ECO:0007669"/>
    <property type="project" value="UniProtKB-UniPathway"/>
</dbReference>
<dbReference type="Gene3D" id="3.90.1150.10">
    <property type="entry name" value="Aspartate Aminotransferase, domain 1"/>
    <property type="match status" value="1"/>
</dbReference>
<proteinExistence type="inferred from homology"/>
<reference evidence="11" key="2">
    <citation type="submission" date="2008-07" db="EMBL/GenBank/DDBJ databases">
        <authorList>
            <person name="Genoscope - CEA"/>
        </authorList>
    </citation>
    <scope>NUCLEOTIDE SEQUENCE</scope>
    <source>
        <strain evidence="11">S mat+</strain>
    </source>
</reference>
<dbReference type="InterPro" id="IPR015421">
    <property type="entry name" value="PyrdxlP-dep_Trfase_major"/>
</dbReference>
<comment type="similarity">
    <text evidence="4 8">Belongs to the SHMT family.</text>
</comment>
<dbReference type="SUPFAM" id="SSF53383">
    <property type="entry name" value="PLP-dependent transferases"/>
    <property type="match status" value="1"/>
</dbReference>
<dbReference type="GO" id="GO:0004372">
    <property type="term" value="F:glycine hydroxymethyltransferase activity"/>
    <property type="evidence" value="ECO:0007669"/>
    <property type="project" value="UniProtKB-EC"/>
</dbReference>
<evidence type="ECO:0000256" key="3">
    <source>
        <dbReference type="ARBA" id="ARBA00004777"/>
    </source>
</evidence>
<dbReference type="PANTHER" id="PTHR11680:SF28">
    <property type="entry name" value="SERINE HYDROXYMETHYLTRANSFERASE, MITOCHONDRIAL"/>
    <property type="match status" value="1"/>
</dbReference>
<dbReference type="NCBIfam" id="NF000586">
    <property type="entry name" value="PRK00011.1"/>
    <property type="match status" value="1"/>
</dbReference>
<evidence type="ECO:0000256" key="1">
    <source>
        <dbReference type="ARBA" id="ARBA00001528"/>
    </source>
</evidence>
<evidence type="ECO:0000259" key="10">
    <source>
        <dbReference type="Pfam" id="PF00464"/>
    </source>
</evidence>
<dbReference type="InterPro" id="IPR015422">
    <property type="entry name" value="PyrdxlP-dep_Trfase_small"/>
</dbReference>
<evidence type="ECO:0000256" key="7">
    <source>
        <dbReference type="ARBA" id="ARBA00022898"/>
    </source>
</evidence>
<dbReference type="InterPro" id="IPR015424">
    <property type="entry name" value="PyrdxlP-dep_Trfase"/>
</dbReference>
<dbReference type="CDD" id="cd00378">
    <property type="entry name" value="SHMT"/>
    <property type="match status" value="1"/>
</dbReference>
<evidence type="ECO:0000256" key="2">
    <source>
        <dbReference type="ARBA" id="ARBA00001933"/>
    </source>
</evidence>
<dbReference type="InterPro" id="IPR001085">
    <property type="entry name" value="Ser_HO-MeTrfase"/>
</dbReference>
<dbReference type="GO" id="GO:0019264">
    <property type="term" value="P:glycine biosynthetic process from serine"/>
    <property type="evidence" value="ECO:0007669"/>
    <property type="project" value="InterPro"/>
</dbReference>
<evidence type="ECO:0000256" key="9">
    <source>
        <dbReference type="SAM" id="MobiDB-lite"/>
    </source>
</evidence>
<evidence type="ECO:0000256" key="5">
    <source>
        <dbReference type="ARBA" id="ARBA00022563"/>
    </source>
</evidence>
<dbReference type="GeneID" id="6188753"/>
<dbReference type="HOGENOM" id="CLU_022477_2_1_1"/>
<comment type="function">
    <text evidence="8">Interconversion of serine and glycine.</text>
</comment>
<dbReference type="OrthoDB" id="10265628at2759"/>
<feature type="domain" description="Serine hydroxymethyltransferase-like" evidence="10">
    <location>
        <begin position="20"/>
        <end position="382"/>
    </location>
</feature>
<comment type="cofactor">
    <cofactor evidence="2 8">
        <name>pyridoxal 5'-phosphate</name>
        <dbReference type="ChEBI" id="CHEBI:597326"/>
    </cofactor>
</comment>
<accession>B2AKV1</accession>
<dbReference type="InterPro" id="IPR049943">
    <property type="entry name" value="Ser_HO-MeTrfase-like"/>
</dbReference>
<feature type="region of interest" description="Disordered" evidence="9">
    <location>
        <begin position="425"/>
        <end position="445"/>
    </location>
</feature>
<dbReference type="Pfam" id="PF00464">
    <property type="entry name" value="SHMT"/>
    <property type="match status" value="1"/>
</dbReference>
<dbReference type="Gene3D" id="3.40.640.10">
    <property type="entry name" value="Type I PLP-dependent aspartate aminotransferase-like (Major domain)"/>
    <property type="match status" value="1"/>
</dbReference>
<evidence type="ECO:0000256" key="4">
    <source>
        <dbReference type="ARBA" id="ARBA00006376"/>
    </source>
</evidence>
<dbReference type="InterPro" id="IPR019798">
    <property type="entry name" value="Ser_HO-MeTrfase_PLP_BS"/>
</dbReference>
<dbReference type="FunFam" id="3.40.640.10:FF:000097">
    <property type="entry name" value="Serine hydroxymethyltransferase"/>
    <property type="match status" value="1"/>
</dbReference>
<dbReference type="PROSITE" id="PS00096">
    <property type="entry name" value="SHMT"/>
    <property type="match status" value="1"/>
</dbReference>
<keyword evidence="5 8" id="KW-0554">One-carbon metabolism</keyword>
<dbReference type="PANTHER" id="PTHR11680">
    <property type="entry name" value="SERINE HYDROXYMETHYLTRANSFERASE"/>
    <property type="match status" value="1"/>
</dbReference>
<dbReference type="InterPro" id="IPR039429">
    <property type="entry name" value="SHMT-like_dom"/>
</dbReference>
<dbReference type="KEGG" id="pan:PODANSg1739"/>
<name>B2AKV1_PODAN</name>
<organism evidence="11">
    <name type="scientific">Podospora anserina (strain S / ATCC MYA-4624 / DSM 980 / FGSC 10383)</name>
    <name type="common">Pleurage anserina</name>
    <dbReference type="NCBI Taxonomy" id="515849"/>
    <lineage>
        <taxon>Eukaryota</taxon>
        <taxon>Fungi</taxon>
        <taxon>Dikarya</taxon>
        <taxon>Ascomycota</taxon>
        <taxon>Pezizomycotina</taxon>
        <taxon>Sordariomycetes</taxon>
        <taxon>Sordariomycetidae</taxon>
        <taxon>Sordariales</taxon>
        <taxon>Podosporaceae</taxon>
        <taxon>Podospora</taxon>
        <taxon>Podospora anserina</taxon>
    </lineage>
</organism>
<dbReference type="EMBL" id="CU633865">
    <property type="protein sequence ID" value="CAP64624.1"/>
    <property type="molecule type" value="Genomic_DNA"/>
</dbReference>
<sequence length="462" mass="51842">MASSTYALSEEHKQLLEKSLVDSDPEVAEIMKHEIQRQRESIILIASENVTSRAVFDALGSPMSNKYSEGLPGARYYGGNQHIDEIELLCQKRALEAFHLDPAKWGVNVQCLSGSPANLQVYQAIMPPHGRLMGLDLPHGGHLSHGYQTPQRKISAVSTYFETMPYRVNLDTGIIDYDQLEKNAQLFRPKILVAGTSAYCRLIDYERMRKIADSVGAYLVVDIAHISGLVASGVIPTPFEYADVVTTTTHKSLRGPRGAMIFFRKGVRSVDAKTGKETLYDLEDKINFSVFPGHQGGPHNHTITALAVALKQAASPEFKAYQEKVVANAKTLERVFKEQGHKLVSDGTYSYMVLLDLRPFALDGARVEALFEQINMTCNKNRPRLQERSYPWWSPYWHSCYDLSWLRRGRLRARRQVYRREHQALQGGPGCSPQGGQQAQGLQGQGCLWRGSPHQRAQEGDR</sequence>
<keyword evidence="7 8" id="KW-0663">Pyridoxal phosphate</keyword>
<evidence type="ECO:0000313" key="11">
    <source>
        <dbReference type="EMBL" id="CAP64624.1"/>
    </source>
</evidence>
<comment type="catalytic activity">
    <reaction evidence="1 8">
        <text>(6R)-5,10-methylene-5,6,7,8-tetrahydrofolate + glycine + H2O = (6S)-5,6,7,8-tetrahydrofolate + L-serine</text>
        <dbReference type="Rhea" id="RHEA:15481"/>
        <dbReference type="ChEBI" id="CHEBI:15377"/>
        <dbReference type="ChEBI" id="CHEBI:15636"/>
        <dbReference type="ChEBI" id="CHEBI:33384"/>
        <dbReference type="ChEBI" id="CHEBI:57305"/>
        <dbReference type="ChEBI" id="CHEBI:57453"/>
        <dbReference type="EC" id="2.1.2.1"/>
    </reaction>
</comment>
<comment type="pathway">
    <text evidence="3 8">One-carbon metabolism; tetrahydrofolate interconversion.</text>
</comment>
<feature type="compositionally biased region" description="Low complexity" evidence="9">
    <location>
        <begin position="431"/>
        <end position="445"/>
    </location>
</feature>
<evidence type="ECO:0000256" key="6">
    <source>
        <dbReference type="ARBA" id="ARBA00022679"/>
    </source>
</evidence>
<evidence type="ECO:0000256" key="8">
    <source>
        <dbReference type="RuleBase" id="RU000585"/>
    </source>
</evidence>
<reference evidence="11" key="1">
    <citation type="journal article" date="2008" name="Genome Biol.">
        <title>The genome sequence of the model ascomycete fungus Podospora anserina.</title>
        <authorList>
            <person name="Espagne E."/>
            <person name="Lespinet O."/>
            <person name="Malagnac F."/>
            <person name="Da Silva C."/>
            <person name="Jaillon O."/>
            <person name="Porcel B.M."/>
            <person name="Couloux A."/>
            <person name="Aury J.-M."/>
            <person name="Segurens B."/>
            <person name="Poulain J."/>
            <person name="Anthouard V."/>
            <person name="Grossetete S."/>
            <person name="Khalili H."/>
            <person name="Coppin E."/>
            <person name="Dequard-Chablat M."/>
            <person name="Picard M."/>
            <person name="Contamine V."/>
            <person name="Arnaise S."/>
            <person name="Bourdais A."/>
            <person name="Berteaux-Lecellier V."/>
            <person name="Gautheret D."/>
            <person name="de Vries R.P."/>
            <person name="Battaglia E."/>
            <person name="Coutinho P.M."/>
            <person name="Danchin E.G.J."/>
            <person name="Henrissat B."/>
            <person name="El Khoury R."/>
            <person name="Sainsard-Chanet A."/>
            <person name="Boivin A."/>
            <person name="Pinan-Lucarre B."/>
            <person name="Sellem C.H."/>
            <person name="Debuchy R."/>
            <person name="Wincker P."/>
            <person name="Weissenbach J."/>
            <person name="Silar P."/>
        </authorList>
    </citation>
    <scope>NUCLEOTIDE SEQUENCE [LARGE SCALE GENOMIC DNA]</scope>
    <source>
        <strain evidence="11">S mat+</strain>
    </source>
</reference>
<keyword evidence="6 8" id="KW-0808">Transferase</keyword>
<dbReference type="GO" id="GO:0030170">
    <property type="term" value="F:pyridoxal phosphate binding"/>
    <property type="evidence" value="ECO:0007669"/>
    <property type="project" value="InterPro"/>
</dbReference>
<dbReference type="AlphaFoldDB" id="B2AKV1"/>
<dbReference type="UniPathway" id="UPA00193"/>
<protein>
    <recommendedName>
        <fullName evidence="8">Serine hydroxymethyltransferase</fullName>
        <ecNumber evidence="8">2.1.2.1</ecNumber>
    </recommendedName>
</protein>
<gene>
    <name evidence="11" type="ORF">PODANS_5_8990</name>
</gene>
<dbReference type="EC" id="2.1.2.1" evidence="8"/>
<dbReference type="VEuPathDB" id="FungiDB:PODANS_5_8990"/>
<dbReference type="RefSeq" id="XP_001904717.1">
    <property type="nucleotide sequence ID" value="XM_001904682.1"/>
</dbReference>
<dbReference type="GO" id="GO:0005739">
    <property type="term" value="C:mitochondrion"/>
    <property type="evidence" value="ECO:0007669"/>
    <property type="project" value="TreeGrafter"/>
</dbReference>